<dbReference type="Pfam" id="PF14825">
    <property type="entry name" value="CFAP77"/>
    <property type="match status" value="1"/>
</dbReference>
<dbReference type="AlphaFoldDB" id="A0A830HJC0"/>
<sequence>MPAASGLLASLSMDPSEPRCGVTRPTMGSNVLLTKTGLSKSKKLHCSADLPEDHAYGLAKARDPEGAREVSMSWQYHEANPDSQPGPNFVAMNKGAAMTRREEFEEAHEKIEPMSTRASVGHAMNSAKAVEAQREPFKLKKFGKVTSKVSTRR</sequence>
<name>A0A830HJC0_9CHLO</name>
<reference evidence="2" key="1">
    <citation type="submission" date="2020-10" db="EMBL/GenBank/DDBJ databases">
        <title>Unveiling of a novel bifunctional photoreceptor, Dualchrome1, isolated from a cosmopolitan green alga.</title>
        <authorList>
            <person name="Suzuki S."/>
            <person name="Kawachi M."/>
        </authorList>
    </citation>
    <scope>NUCLEOTIDE SEQUENCE</scope>
    <source>
        <strain evidence="2">NIES 2893</strain>
    </source>
</reference>
<evidence type="ECO:0000313" key="2">
    <source>
        <dbReference type="EMBL" id="GHP05127.1"/>
    </source>
</evidence>
<keyword evidence="3" id="KW-1185">Reference proteome</keyword>
<dbReference type="PANTHER" id="PTHR28617:SF1">
    <property type="entry name" value="CILIA- AND FLAGELLA-ASSOCIATED PROTEIN 77"/>
    <property type="match status" value="1"/>
</dbReference>
<protein>
    <submittedName>
        <fullName evidence="2">Uncharacterized protein</fullName>
    </submittedName>
</protein>
<evidence type="ECO:0000256" key="1">
    <source>
        <dbReference type="SAM" id="MobiDB-lite"/>
    </source>
</evidence>
<dbReference type="InterPro" id="IPR029147">
    <property type="entry name" value="CFAP77"/>
</dbReference>
<dbReference type="OrthoDB" id="532484at2759"/>
<organism evidence="2 3">
    <name type="scientific">Pycnococcus provasolii</name>
    <dbReference type="NCBI Taxonomy" id="41880"/>
    <lineage>
        <taxon>Eukaryota</taxon>
        <taxon>Viridiplantae</taxon>
        <taxon>Chlorophyta</taxon>
        <taxon>Pseudoscourfieldiophyceae</taxon>
        <taxon>Pseudoscourfieldiales</taxon>
        <taxon>Pycnococcaceae</taxon>
        <taxon>Pycnococcus</taxon>
    </lineage>
</organism>
<feature type="region of interest" description="Disordered" evidence="1">
    <location>
        <begin position="1"/>
        <end position="27"/>
    </location>
</feature>
<gene>
    <name evidence="2" type="ORF">PPROV_000387900</name>
</gene>
<dbReference type="EMBL" id="BNJQ01000009">
    <property type="protein sequence ID" value="GHP05127.1"/>
    <property type="molecule type" value="Genomic_DNA"/>
</dbReference>
<feature type="compositionally biased region" description="Basic and acidic residues" evidence="1">
    <location>
        <begin position="99"/>
        <end position="112"/>
    </location>
</feature>
<proteinExistence type="predicted"/>
<dbReference type="Proteomes" id="UP000660262">
    <property type="component" value="Unassembled WGS sequence"/>
</dbReference>
<accession>A0A830HJC0</accession>
<comment type="caution">
    <text evidence="2">The sequence shown here is derived from an EMBL/GenBank/DDBJ whole genome shotgun (WGS) entry which is preliminary data.</text>
</comment>
<evidence type="ECO:0000313" key="3">
    <source>
        <dbReference type="Proteomes" id="UP000660262"/>
    </source>
</evidence>
<feature type="region of interest" description="Disordered" evidence="1">
    <location>
        <begin position="98"/>
        <end position="132"/>
    </location>
</feature>
<dbReference type="PANTHER" id="PTHR28617">
    <property type="entry name" value="CILIA- AND FLAGELLA-ASSOCIATED PROTEIN 77"/>
    <property type="match status" value="1"/>
</dbReference>